<feature type="site" description="Important for catalytic activity" evidence="15">
    <location>
        <position position="38"/>
    </location>
</feature>
<evidence type="ECO:0000256" key="1">
    <source>
        <dbReference type="ARBA" id="ARBA00007131"/>
    </source>
</evidence>
<dbReference type="CDD" id="cd07033">
    <property type="entry name" value="TPP_PYR_DXS_TK_like"/>
    <property type="match status" value="1"/>
</dbReference>
<evidence type="ECO:0000256" key="9">
    <source>
        <dbReference type="ARBA" id="ARBA00049473"/>
    </source>
</evidence>
<comment type="catalytic activity">
    <reaction evidence="9">
        <text>D-sedoheptulose 7-phosphate + D-glyceraldehyde 3-phosphate = aldehydo-D-ribose 5-phosphate + D-xylulose 5-phosphate</text>
        <dbReference type="Rhea" id="RHEA:10508"/>
        <dbReference type="ChEBI" id="CHEBI:57483"/>
        <dbReference type="ChEBI" id="CHEBI:57737"/>
        <dbReference type="ChEBI" id="CHEBI:58273"/>
        <dbReference type="ChEBI" id="CHEBI:59776"/>
        <dbReference type="EC" id="2.2.1.1"/>
    </reaction>
</comment>
<evidence type="ECO:0000313" key="18">
    <source>
        <dbReference type="Proteomes" id="UP000054804"/>
    </source>
</evidence>
<dbReference type="InterPro" id="IPR020826">
    <property type="entry name" value="Transketolase_BS"/>
</dbReference>
<dbReference type="Gene3D" id="3.40.50.920">
    <property type="match status" value="1"/>
</dbReference>
<dbReference type="InterPro" id="IPR005478">
    <property type="entry name" value="Transketolase_bac-like"/>
</dbReference>
<dbReference type="GO" id="GO:0004802">
    <property type="term" value="F:transketolase activity"/>
    <property type="evidence" value="ECO:0007669"/>
    <property type="project" value="UniProtKB-UniRule"/>
</dbReference>
<dbReference type="PANTHER" id="PTHR43522">
    <property type="entry name" value="TRANSKETOLASE"/>
    <property type="match status" value="1"/>
</dbReference>
<dbReference type="Pfam" id="PF02779">
    <property type="entry name" value="Transket_pyr"/>
    <property type="match status" value="1"/>
</dbReference>
<evidence type="ECO:0000256" key="7">
    <source>
        <dbReference type="ARBA" id="ARBA00022842"/>
    </source>
</evidence>
<evidence type="ECO:0000256" key="14">
    <source>
        <dbReference type="PIRSR" id="PIRSR605478-4"/>
    </source>
</evidence>
<dbReference type="GO" id="GO:0000287">
    <property type="term" value="F:magnesium ion binding"/>
    <property type="evidence" value="ECO:0007669"/>
    <property type="project" value="UniProtKB-ARBA"/>
</dbReference>
<evidence type="ECO:0000256" key="11">
    <source>
        <dbReference type="PIRSR" id="PIRSR605478-1"/>
    </source>
</evidence>
<keyword evidence="18" id="KW-1185">Reference proteome</keyword>
<dbReference type="PANTHER" id="PTHR43522:SF2">
    <property type="entry name" value="TRANSKETOLASE 1-RELATED"/>
    <property type="match status" value="1"/>
</dbReference>
<dbReference type="NCBIfam" id="TIGR00232">
    <property type="entry name" value="tktlase_bact"/>
    <property type="match status" value="1"/>
</dbReference>
<dbReference type="STRING" id="1765722.AT728_00700"/>
<feature type="binding site" evidence="12">
    <location>
        <position position="401"/>
    </location>
    <ligand>
        <name>substrate</name>
    </ligand>
</feature>
<feature type="active site" description="Proton donor" evidence="11">
    <location>
        <position position="435"/>
    </location>
</feature>
<evidence type="ECO:0000256" key="2">
    <source>
        <dbReference type="ARBA" id="ARBA00011738"/>
    </source>
</evidence>
<feature type="binding site" evidence="13">
    <location>
        <begin position="126"/>
        <end position="128"/>
    </location>
    <ligand>
        <name>thiamine diphosphate</name>
        <dbReference type="ChEBI" id="CHEBI:58937"/>
    </ligand>
</feature>
<comment type="caution">
    <text evidence="17">The sequence shown here is derived from an EMBL/GenBank/DDBJ whole genome shotgun (WGS) entry which is preliminary data.</text>
</comment>
<evidence type="ECO:0000313" key="17">
    <source>
        <dbReference type="EMBL" id="KUF13826.1"/>
    </source>
</evidence>
<evidence type="ECO:0000259" key="16">
    <source>
        <dbReference type="SMART" id="SM00861"/>
    </source>
</evidence>
<feature type="binding site" evidence="13">
    <location>
        <position position="461"/>
    </location>
    <ligand>
        <name>thiamine diphosphate</name>
        <dbReference type="ChEBI" id="CHEBI:58937"/>
    </ligand>
</feature>
<feature type="binding site" evidence="14">
    <location>
        <position position="170"/>
    </location>
    <ligand>
        <name>Mg(2+)</name>
        <dbReference type="ChEBI" id="CHEBI:18420"/>
    </ligand>
</feature>
<feature type="binding site" evidence="13">
    <location>
        <position position="78"/>
    </location>
    <ligand>
        <name>thiamine diphosphate</name>
        <dbReference type="ChEBI" id="CHEBI:58937"/>
    </ligand>
</feature>
<proteinExistence type="inferred from homology"/>
<evidence type="ECO:0000256" key="4">
    <source>
        <dbReference type="ARBA" id="ARBA00016662"/>
    </source>
</evidence>
<organism evidence="17 18">
    <name type="scientific">Streptomyces silvensis</name>
    <dbReference type="NCBI Taxonomy" id="1765722"/>
    <lineage>
        <taxon>Bacteria</taxon>
        <taxon>Bacillati</taxon>
        <taxon>Actinomycetota</taxon>
        <taxon>Actinomycetes</taxon>
        <taxon>Kitasatosporales</taxon>
        <taxon>Streptomycetaceae</taxon>
        <taxon>Streptomyces</taxon>
    </lineage>
</organism>
<dbReference type="InterPro" id="IPR049557">
    <property type="entry name" value="Transketolase_CS"/>
</dbReference>
<dbReference type="RefSeq" id="WP_058851585.1">
    <property type="nucleotide sequence ID" value="NZ_LOCL01000062.1"/>
</dbReference>
<reference evidence="17 18" key="1">
    <citation type="submission" date="2015-12" db="EMBL/GenBank/DDBJ databases">
        <title>Draft genome sequence of Streptomyces silvensis ATCC 53525, a producer of novel hormone antagonists.</title>
        <authorList>
            <person name="Johnston C.W."/>
            <person name="Li Y."/>
            <person name="Magarvey N.A."/>
        </authorList>
    </citation>
    <scope>NUCLEOTIDE SEQUENCE [LARGE SCALE GENOMIC DNA]</scope>
    <source>
        <strain evidence="17 18">ATCC 53525</strain>
    </source>
</reference>
<dbReference type="SUPFAM" id="SSF52518">
    <property type="entry name" value="Thiamin diphosphate-binding fold (THDP-binding)"/>
    <property type="match status" value="2"/>
</dbReference>
<feature type="binding site" evidence="12">
    <location>
        <position position="493"/>
    </location>
    <ligand>
        <name>substrate</name>
    </ligand>
</feature>
<feature type="binding site" evidence="14">
    <location>
        <position position="200"/>
    </location>
    <ligand>
        <name>Mg(2+)</name>
        <dbReference type="ChEBI" id="CHEBI:18420"/>
    </ligand>
</feature>
<keyword evidence="5" id="KW-0808">Transferase</keyword>
<evidence type="ECO:0000256" key="10">
    <source>
        <dbReference type="NCBIfam" id="TIGR00232"/>
    </source>
</evidence>
<comment type="cofactor">
    <cofactor evidence="14">
        <name>Mg(2+)</name>
        <dbReference type="ChEBI" id="CHEBI:18420"/>
    </cofactor>
    <text evidence="14">Binds 1 Mg(2+) ion per subunit. Can also utilize other divalent metal cations, such as Ca(2+), Mn(2+) and Co(2+).</text>
</comment>
<name>A0A0W7WT80_9ACTN</name>
<feature type="binding site" evidence="12">
    <location>
        <position position="280"/>
    </location>
    <ligand>
        <name>substrate</name>
    </ligand>
</feature>
<feature type="binding site" evidence="14">
    <location>
        <position position="202"/>
    </location>
    <ligand>
        <name>Mg(2+)</name>
        <dbReference type="ChEBI" id="CHEBI:18420"/>
    </ligand>
</feature>
<evidence type="ECO:0000256" key="6">
    <source>
        <dbReference type="ARBA" id="ARBA00022723"/>
    </source>
</evidence>
<feature type="binding site" evidence="12">
    <location>
        <position position="374"/>
    </location>
    <ligand>
        <name>substrate</name>
    </ligand>
</feature>
<comment type="cofactor">
    <cofactor evidence="13">
        <name>thiamine diphosphate</name>
        <dbReference type="ChEBI" id="CHEBI:58937"/>
    </cofactor>
    <text evidence="13">Binds 1 thiamine pyrophosphate per subunit. During the reaction, the substrate forms a covalent intermediate with the cofactor.</text>
</comment>
<keyword evidence="8 13" id="KW-0786">Thiamine pyrophosphate</keyword>
<dbReference type="Pfam" id="PF22613">
    <property type="entry name" value="Transketolase_C_1"/>
    <property type="match status" value="1"/>
</dbReference>
<dbReference type="CDD" id="cd02012">
    <property type="entry name" value="TPP_TK"/>
    <property type="match status" value="1"/>
</dbReference>
<sequence length="706" mass="75898">MSTKPTTTDLEWTELDQRAVDTVRVLAMDSVQKVGNGHPGTAMSLAPAAYTLFQKVMRHDPADADWTGRDRFVLSAGHSSLTLYIQLYLAGFGLELDDLKAFRTWGSKTPGHPEYGHTVGVETTTGPLGQGVANAVGMAMAARYERGLFDPDTAAGESPFDHFIYAIAGDGCLQEGISAEASSMAGHQKLGNLILLWDDNHISIEGDTETAISEDTEKRYEAYGWHVQRVEPKENGDLDPAALYAAIQEAKAVTDRPSFIAMRSIIAWPAPNAQNTEAAHGSALGDEEVAATKRVLGFDPEQSFEVADEVLAHTRGALERGSEAKATWAKSFADWRTQQPERAAEFDRVAAGELPAGWEEKLPVFETGKGVATRAASGKVLQALGAVIPELWGGSADLAGSNNTTIDKTSSFLPEGNPLPEADPYGRTIHYGIREHSMAAEMNGIALHGNTRIYGGTFLVFSDYMRNAVRLSALMHLPVTYVWTHDSVGLGEDGPTHQPVEHLASLRAIPGLNVVRPADANETAVAWREILKRHTKEFGKGAPHGLALTRQGVPTYERNEDAAKGGYVLFEAEGPSGQHTTPEVVLIGTGSEVQLAVEAREQLQAAGVPTRVVSMPSVEWFEEQDQGYRDSVLPPSVKARVAVEAGIGLTWHRFVGDAGRIVSLEHFGASADAKVLFREFGFTADAVASAARAVLDSLNGTAAAQR</sequence>
<protein>
    <recommendedName>
        <fullName evidence="4 10">Transketolase</fullName>
        <ecNumber evidence="3 10">2.2.1.1</ecNumber>
    </recommendedName>
</protein>
<feature type="site" description="Important for catalytic activity" evidence="15">
    <location>
        <position position="280"/>
    </location>
</feature>
<evidence type="ECO:0000256" key="12">
    <source>
        <dbReference type="PIRSR" id="PIRSR605478-2"/>
    </source>
</evidence>
<dbReference type="FunFam" id="3.40.50.970:FF:000004">
    <property type="entry name" value="Transketolase"/>
    <property type="match status" value="1"/>
</dbReference>
<dbReference type="FunFam" id="3.40.50.970:FF:000003">
    <property type="entry name" value="Transketolase"/>
    <property type="match status" value="1"/>
</dbReference>
<feature type="binding site" evidence="13">
    <location>
        <position position="171"/>
    </location>
    <ligand>
        <name>thiamine diphosphate</name>
        <dbReference type="ChEBI" id="CHEBI:58937"/>
    </ligand>
</feature>
<feature type="binding site" evidence="12">
    <location>
        <position position="550"/>
    </location>
    <ligand>
        <name>substrate</name>
    </ligand>
</feature>
<dbReference type="InterPro" id="IPR033247">
    <property type="entry name" value="Transketolase_fam"/>
</dbReference>
<dbReference type="Pfam" id="PF00456">
    <property type="entry name" value="Transketolase_N"/>
    <property type="match status" value="1"/>
</dbReference>
<dbReference type="FunFam" id="3.40.50.920:FF:000003">
    <property type="entry name" value="Transketolase"/>
    <property type="match status" value="1"/>
</dbReference>
<dbReference type="SUPFAM" id="SSF52922">
    <property type="entry name" value="TK C-terminal domain-like"/>
    <property type="match status" value="1"/>
</dbReference>
<dbReference type="InterPro" id="IPR005474">
    <property type="entry name" value="Transketolase_N"/>
</dbReference>
<feature type="binding site" evidence="12">
    <location>
        <position position="38"/>
    </location>
    <ligand>
        <name>substrate</name>
    </ligand>
</feature>
<dbReference type="EMBL" id="LOCL01000062">
    <property type="protein sequence ID" value="KUF13826.1"/>
    <property type="molecule type" value="Genomic_DNA"/>
</dbReference>
<evidence type="ECO:0000256" key="8">
    <source>
        <dbReference type="ARBA" id="ARBA00023052"/>
    </source>
</evidence>
<dbReference type="InterPro" id="IPR055152">
    <property type="entry name" value="Transketolase-like_C_2"/>
</dbReference>
<comment type="similarity">
    <text evidence="1">Belongs to the transketolase family.</text>
</comment>
<evidence type="ECO:0000256" key="5">
    <source>
        <dbReference type="ARBA" id="ARBA00022679"/>
    </source>
</evidence>
<dbReference type="SMART" id="SM00861">
    <property type="entry name" value="Transket_pyr"/>
    <property type="match status" value="1"/>
</dbReference>
<feature type="domain" description="Transketolase-like pyrimidine-binding" evidence="16">
    <location>
        <begin position="371"/>
        <end position="555"/>
    </location>
</feature>
<dbReference type="AlphaFoldDB" id="A0A0W7WT80"/>
<dbReference type="GO" id="GO:0006098">
    <property type="term" value="P:pentose-phosphate shunt"/>
    <property type="evidence" value="ECO:0007669"/>
    <property type="project" value="TreeGrafter"/>
</dbReference>
<dbReference type="Proteomes" id="UP000054804">
    <property type="component" value="Unassembled WGS sequence"/>
</dbReference>
<gene>
    <name evidence="17" type="ORF">AT728_00700</name>
</gene>
<feature type="binding site" evidence="13">
    <location>
        <position position="280"/>
    </location>
    <ligand>
        <name>thiamine diphosphate</name>
        <dbReference type="ChEBI" id="CHEBI:58937"/>
    </ligand>
</feature>
<dbReference type="PROSITE" id="PS00802">
    <property type="entry name" value="TRANSKETOLASE_2"/>
    <property type="match status" value="1"/>
</dbReference>
<dbReference type="EC" id="2.2.1.1" evidence="3 10"/>
<evidence type="ECO:0000256" key="15">
    <source>
        <dbReference type="PIRSR" id="PIRSR605478-5"/>
    </source>
</evidence>
<dbReference type="InterPro" id="IPR029061">
    <property type="entry name" value="THDP-binding"/>
</dbReference>
<comment type="subunit">
    <text evidence="2">Homodimer.</text>
</comment>
<keyword evidence="7 14" id="KW-0460">Magnesium</keyword>
<feature type="binding site" evidence="13">
    <location>
        <position position="200"/>
    </location>
    <ligand>
        <name>thiamine diphosphate</name>
        <dbReference type="ChEBI" id="CHEBI:58937"/>
    </ligand>
</feature>
<dbReference type="Gene3D" id="3.40.50.970">
    <property type="match status" value="2"/>
</dbReference>
<accession>A0A0W7WT80</accession>
<keyword evidence="6 14" id="KW-0479">Metal-binding</keyword>
<dbReference type="GO" id="GO:0005829">
    <property type="term" value="C:cytosol"/>
    <property type="evidence" value="ECO:0007669"/>
    <property type="project" value="TreeGrafter"/>
</dbReference>
<dbReference type="InterPro" id="IPR009014">
    <property type="entry name" value="Transketo_C/PFOR_II"/>
</dbReference>
<evidence type="ECO:0000256" key="3">
    <source>
        <dbReference type="ARBA" id="ARBA00013152"/>
    </source>
</evidence>
<dbReference type="InterPro" id="IPR005475">
    <property type="entry name" value="Transketolase-like_Pyr-bd"/>
</dbReference>
<dbReference type="PROSITE" id="PS00801">
    <property type="entry name" value="TRANSKETOLASE_1"/>
    <property type="match status" value="1"/>
</dbReference>
<feature type="binding site" evidence="12">
    <location>
        <position position="485"/>
    </location>
    <ligand>
        <name>substrate</name>
    </ligand>
</feature>
<feature type="binding site" evidence="12">
    <location>
        <position position="497"/>
    </location>
    <ligand>
        <name>substrate</name>
    </ligand>
</feature>
<evidence type="ECO:0000256" key="13">
    <source>
        <dbReference type="PIRSR" id="PIRSR605478-3"/>
    </source>
</evidence>
<dbReference type="OrthoDB" id="8732661at2"/>